<dbReference type="AlphaFoldDB" id="A0AAX4H651"/>
<evidence type="ECO:0000256" key="5">
    <source>
        <dbReference type="PROSITE-ProRule" id="PRU01006"/>
    </source>
</evidence>
<dbReference type="GeneID" id="88172313"/>
<proteinExistence type="inferred from homology"/>
<dbReference type="GO" id="GO:0009267">
    <property type="term" value="P:cellular response to starvation"/>
    <property type="evidence" value="ECO:0007669"/>
    <property type="project" value="TreeGrafter"/>
</dbReference>
<dbReference type="InterPro" id="IPR016902">
    <property type="entry name" value="Vps41"/>
</dbReference>
<evidence type="ECO:0000256" key="2">
    <source>
        <dbReference type="ARBA" id="ARBA00022448"/>
    </source>
</evidence>
<dbReference type="Gene3D" id="2.130.10.10">
    <property type="entry name" value="YVTN repeat-like/Quinoprotein amine dehydrogenase"/>
    <property type="match status" value="1"/>
</dbReference>
<evidence type="ECO:0000256" key="1">
    <source>
        <dbReference type="ARBA" id="ARBA00009582"/>
    </source>
</evidence>
<name>A0AAX4H651_9ASCO</name>
<dbReference type="PIRSF" id="PIRSF028921">
    <property type="entry name" value="VPS41"/>
    <property type="match status" value="1"/>
</dbReference>
<dbReference type="PANTHER" id="PTHR12616">
    <property type="entry name" value="VACUOLAR PROTEIN SORTING VPS41"/>
    <property type="match status" value="1"/>
</dbReference>
<evidence type="ECO:0000256" key="6">
    <source>
        <dbReference type="SAM" id="MobiDB-lite"/>
    </source>
</evidence>
<feature type="region of interest" description="Disordered" evidence="6">
    <location>
        <begin position="114"/>
        <end position="176"/>
    </location>
</feature>
<dbReference type="PANTHER" id="PTHR12616:SF1">
    <property type="entry name" value="VACUOLAR PROTEIN SORTING-ASSOCIATED PROTEIN 41 HOMOLOG"/>
    <property type="match status" value="1"/>
</dbReference>
<dbReference type="SMART" id="SM00299">
    <property type="entry name" value="CLH"/>
    <property type="match status" value="1"/>
</dbReference>
<dbReference type="Proteomes" id="UP001338582">
    <property type="component" value="Chromosome 2"/>
</dbReference>
<evidence type="ECO:0000313" key="9">
    <source>
        <dbReference type="Proteomes" id="UP001338582"/>
    </source>
</evidence>
<comment type="function">
    <text evidence="4">Required for vacuolar assembly and vacuolar traffic.</text>
</comment>
<dbReference type="Pfam" id="PF23556">
    <property type="entry name" value="TPR_Vps41"/>
    <property type="match status" value="1"/>
</dbReference>
<dbReference type="RefSeq" id="XP_062876377.1">
    <property type="nucleotide sequence ID" value="XM_063020307.1"/>
</dbReference>
<feature type="domain" description="Vps41 beta-propeller" evidence="7">
    <location>
        <begin position="180"/>
        <end position="531"/>
    </location>
</feature>
<sequence length="1091" mass="123604">MSSSESRAGDPDSSEIVADIALSALTKDLDSMFTASEDNFQREKDNQDHSQLNLQKTELSVESNDGNFNEQSNNEPTGLVTSQLSEKVGVEDSQTLSTSKANLKNDIEKEAGVDVSINDNSSSETTLKPEQTIKRESAVTETGEASGQQNKELRSIQPTESVDSSDDSDEEEEEDDPPILMYSRLNQLPPNLFKSDAVSTATFHENVFIFGTHSGSIHLCNPDFSAIRTFKAHRASVLSLYTDGIFFSSGSMDGTIVIGAVNDARDIVMFDYKRPIHAVVLDRNYQRTRSFVCGGMSGKVIYSSKNWLDQRVDVNLDEGHGPIICIQAIDDLILWMNDQGITVYHVPARQVISVIEKPSDSFRSDLYWPRVSFPETDRVLIAWGNYIWSLRVSVKGPLSGNAGAGSSVKSRLLPSAASLSFRTSVPEKNVVVEHVYKVDFLISGIATFADDQWIVLAYNPPQKDEKTGNVQPLNPDLRLLRALDGVTIHDEEIGFDSAESLGLNDYFLGYHIGASSTRYFIVSARGGVVAQQIQLGDRLQWYLDRDLYYKAWSMSKYLVKPIERLNYGVEHLDQLVKLDKWEEAASWMAELLYLDSKEFPIGDTKSTLGTRVSSALQLEENEQIVKEIGNQWNQWCEIFIKSGHEKELTKVIPKDSRWSLQKSFYSSVLQYWLSCLSETELAYDLLKEWDIELYDVDTVTSTIELILELHPDNLVLRKILCDIYENSLSPAKVVPHLCFLRDPLIIQFLDQNHILTSFITSIPNFIKLRFKKDDDIQRLSVNQIRNVLKDIIAILVQKRFEIVPQRVVELMATNHVEVVSYLYLEQLAAIDDLLVRDLEDVRIELYCQFDRPKLLPFLTNHKRFNIAKAIELCEVSALVDELIYLLGQTGENKKALKLIMEELDDPQRAIKFAKAQNDQDTWNILLDFSYSRPTYIKALIELCDDQSSRFYNPITILQNMSTEVDIDGLKESFTRVALDNDLNVVVNQLVLRIVYKRSEELSQQLNSDMLRGMQFASDSPELKKISDLFETFVITLTGRNSLPVIGLVSSVVQNDKFAYRLSTDLASKLKHIKFLNEMHECIEVTENISAQ</sequence>
<dbReference type="InterPro" id="IPR045111">
    <property type="entry name" value="Vps41/Vps8"/>
</dbReference>
<dbReference type="InterPro" id="IPR036322">
    <property type="entry name" value="WD40_repeat_dom_sf"/>
</dbReference>
<feature type="region of interest" description="Disordered" evidence="6">
    <location>
        <begin position="60"/>
        <end position="80"/>
    </location>
</feature>
<feature type="compositionally biased region" description="Polar residues" evidence="6">
    <location>
        <begin position="139"/>
        <end position="150"/>
    </location>
</feature>
<dbReference type="GO" id="GO:0006623">
    <property type="term" value="P:protein targeting to vacuole"/>
    <property type="evidence" value="ECO:0007669"/>
    <property type="project" value="InterPro"/>
</dbReference>
<evidence type="ECO:0000256" key="3">
    <source>
        <dbReference type="ARBA" id="ARBA00022927"/>
    </source>
</evidence>
<feature type="compositionally biased region" description="Polar residues" evidence="6">
    <location>
        <begin position="92"/>
        <end position="102"/>
    </location>
</feature>
<comment type="similarity">
    <text evidence="1 4">Belongs to the VPS41 family.</text>
</comment>
<dbReference type="PROSITE" id="PS50236">
    <property type="entry name" value="CHCR"/>
    <property type="match status" value="1"/>
</dbReference>
<evidence type="ECO:0000313" key="8">
    <source>
        <dbReference type="EMBL" id="WPK23993.1"/>
    </source>
</evidence>
<organism evidence="8 9">
    <name type="scientific">Australozyma saopauloensis</name>
    <dbReference type="NCBI Taxonomy" id="291208"/>
    <lineage>
        <taxon>Eukaryota</taxon>
        <taxon>Fungi</taxon>
        <taxon>Dikarya</taxon>
        <taxon>Ascomycota</taxon>
        <taxon>Saccharomycotina</taxon>
        <taxon>Pichiomycetes</taxon>
        <taxon>Metschnikowiaceae</taxon>
        <taxon>Australozyma</taxon>
    </lineage>
</organism>
<dbReference type="InterPro" id="IPR015943">
    <property type="entry name" value="WD40/YVTN_repeat-like_dom_sf"/>
</dbReference>
<keyword evidence="9" id="KW-1185">Reference proteome</keyword>
<dbReference type="InterPro" id="IPR000547">
    <property type="entry name" value="Clathrin_H-chain/VPS_repeat"/>
</dbReference>
<keyword evidence="2 4" id="KW-0813">Transport</keyword>
<feature type="compositionally biased region" description="Polar residues" evidence="6">
    <location>
        <begin position="117"/>
        <end position="129"/>
    </location>
</feature>
<feature type="compositionally biased region" description="Acidic residues" evidence="6">
    <location>
        <begin position="163"/>
        <end position="176"/>
    </location>
</feature>
<reference evidence="8 9" key="1">
    <citation type="submission" date="2023-10" db="EMBL/GenBank/DDBJ databases">
        <title>Draft Genome Sequence of Candida saopaulonensis from a very Premature Infant with Sepsis.</title>
        <authorList>
            <person name="Ning Y."/>
            <person name="Dai R."/>
            <person name="Xiao M."/>
            <person name="Xu Y."/>
            <person name="Yan Q."/>
            <person name="Zhang L."/>
        </authorList>
    </citation>
    <scope>NUCLEOTIDE SEQUENCE [LARGE SCALE GENOMIC DNA]</scope>
    <source>
        <strain evidence="8 9">19XY460</strain>
    </source>
</reference>
<dbReference type="Gene3D" id="1.25.40.10">
    <property type="entry name" value="Tetratricopeptide repeat domain"/>
    <property type="match status" value="1"/>
</dbReference>
<dbReference type="SUPFAM" id="SSF50978">
    <property type="entry name" value="WD40 repeat-like"/>
    <property type="match status" value="1"/>
</dbReference>
<protein>
    <recommendedName>
        <fullName evidence="4">Vacuolar protein sorting-associated protein 41</fullName>
    </recommendedName>
</protein>
<feature type="repeat" description="CHCR" evidence="5">
    <location>
        <begin position="795"/>
        <end position="938"/>
    </location>
</feature>
<dbReference type="EMBL" id="CP138895">
    <property type="protein sequence ID" value="WPK23993.1"/>
    <property type="molecule type" value="Genomic_DNA"/>
</dbReference>
<keyword evidence="3 4" id="KW-0653">Protein transport</keyword>
<dbReference type="FunFam" id="2.130.10.10:FF:000933">
    <property type="entry name" value="Vacuolar protein sorting-associated protein 41"/>
    <property type="match status" value="1"/>
</dbReference>
<dbReference type="GO" id="GO:0005770">
    <property type="term" value="C:late endosome"/>
    <property type="evidence" value="ECO:0007669"/>
    <property type="project" value="UniProtKB-UniRule"/>
</dbReference>
<keyword evidence="4" id="KW-0926">Vacuole</keyword>
<dbReference type="InterPro" id="IPR011990">
    <property type="entry name" value="TPR-like_helical_dom_sf"/>
</dbReference>
<evidence type="ECO:0000259" key="7">
    <source>
        <dbReference type="Pfam" id="PF23411"/>
    </source>
</evidence>
<comment type="subcellular location">
    <subcellularLocation>
        <location evidence="4">Vacuole</location>
    </subcellularLocation>
</comment>
<dbReference type="InterPro" id="IPR057780">
    <property type="entry name" value="Beta-prop_Vps41"/>
</dbReference>
<accession>A0AAX4H651</accession>
<dbReference type="GO" id="GO:0034058">
    <property type="term" value="P:endosomal vesicle fusion"/>
    <property type="evidence" value="ECO:0007669"/>
    <property type="project" value="UniProtKB-UniRule"/>
</dbReference>
<dbReference type="GO" id="GO:0016236">
    <property type="term" value="P:macroautophagy"/>
    <property type="evidence" value="ECO:0007669"/>
    <property type="project" value="TreeGrafter"/>
</dbReference>
<dbReference type="GO" id="GO:0000329">
    <property type="term" value="C:fungal-type vacuole membrane"/>
    <property type="evidence" value="ECO:0007669"/>
    <property type="project" value="UniProtKB-UniRule"/>
</dbReference>
<gene>
    <name evidence="8" type="ORF">PUMCH_001247</name>
</gene>
<dbReference type="KEGG" id="asau:88172313"/>
<dbReference type="Pfam" id="PF23411">
    <property type="entry name" value="Beta-prop_Vps41"/>
    <property type="match status" value="1"/>
</dbReference>
<evidence type="ECO:0000256" key="4">
    <source>
        <dbReference type="PIRNR" id="PIRNR028921"/>
    </source>
</evidence>
<dbReference type="GO" id="GO:0030897">
    <property type="term" value="C:HOPS complex"/>
    <property type="evidence" value="ECO:0007669"/>
    <property type="project" value="UniProtKB-UniRule"/>
</dbReference>
<feature type="region of interest" description="Disordered" evidence="6">
    <location>
        <begin position="85"/>
        <end position="104"/>
    </location>
</feature>